<feature type="transmembrane region" description="Helical" evidence="1">
    <location>
        <begin position="79"/>
        <end position="97"/>
    </location>
</feature>
<evidence type="ECO:0000256" key="1">
    <source>
        <dbReference type="SAM" id="Phobius"/>
    </source>
</evidence>
<dbReference type="AlphaFoldDB" id="A0A6L5JXE5"/>
<dbReference type="PIRSF" id="PIRSF004923">
    <property type="entry name" value="RseC"/>
    <property type="match status" value="1"/>
</dbReference>
<dbReference type="InterPro" id="IPR026268">
    <property type="entry name" value="RseC"/>
</dbReference>
<dbReference type="Proteomes" id="UP000480275">
    <property type="component" value="Unassembled WGS sequence"/>
</dbReference>
<sequence>MVDASGTVTALDGDFALVQMDEGGCGRCHEPGGCGGGPNIGRMFCSAPRNFRALNPQRLSVGARVRVTIADGAVRRSALVAYAIPLLLFLAGAIGGAFLAGELASFAGAAFGLLAGWLLLRRNQRRGVLDAGMQPVIEPLSAGR</sequence>
<dbReference type="PANTHER" id="PTHR35867">
    <property type="entry name" value="PROTEIN RSEC"/>
    <property type="match status" value="1"/>
</dbReference>
<protein>
    <submittedName>
        <fullName evidence="2">Fis family transcriptional regulator</fullName>
    </submittedName>
</protein>
<gene>
    <name evidence="2" type="ORF">GHK24_03680</name>
</gene>
<dbReference type="InterPro" id="IPR007359">
    <property type="entry name" value="SigmaE_reg_RseC_MucC"/>
</dbReference>
<keyword evidence="1" id="KW-1133">Transmembrane helix</keyword>
<comment type="caution">
    <text evidence="2">The sequence shown here is derived from an EMBL/GenBank/DDBJ whole genome shotgun (WGS) entry which is preliminary data.</text>
</comment>
<proteinExistence type="predicted"/>
<evidence type="ECO:0000313" key="3">
    <source>
        <dbReference type="Proteomes" id="UP000480275"/>
    </source>
</evidence>
<evidence type="ECO:0000313" key="2">
    <source>
        <dbReference type="EMBL" id="MQY50878.1"/>
    </source>
</evidence>
<organism evidence="2 3">
    <name type="scientific">Rhodocyclus tenuis</name>
    <name type="common">Rhodospirillum tenue</name>
    <dbReference type="NCBI Taxonomy" id="1066"/>
    <lineage>
        <taxon>Bacteria</taxon>
        <taxon>Pseudomonadati</taxon>
        <taxon>Pseudomonadota</taxon>
        <taxon>Betaproteobacteria</taxon>
        <taxon>Rhodocyclales</taxon>
        <taxon>Rhodocyclaceae</taxon>
        <taxon>Rhodocyclus</taxon>
    </lineage>
</organism>
<feature type="transmembrane region" description="Helical" evidence="1">
    <location>
        <begin position="103"/>
        <end position="120"/>
    </location>
</feature>
<name>A0A6L5JXE5_RHOTE</name>
<dbReference type="EMBL" id="WIXJ01000002">
    <property type="protein sequence ID" value="MQY50878.1"/>
    <property type="molecule type" value="Genomic_DNA"/>
</dbReference>
<reference evidence="2 3" key="1">
    <citation type="submission" date="2019-10" db="EMBL/GenBank/DDBJ databases">
        <title>Whole-genome sequence of the purple nonsulfur photosynthetic bacterium Rhodocyclus tenuis.</title>
        <authorList>
            <person name="Kyndt J.A."/>
            <person name="Meyer T.E."/>
        </authorList>
    </citation>
    <scope>NUCLEOTIDE SEQUENCE [LARGE SCALE GENOMIC DNA]</scope>
    <source>
        <strain evidence="2 3">DSM 110</strain>
    </source>
</reference>
<dbReference type="Pfam" id="PF04246">
    <property type="entry name" value="RseC_MucC"/>
    <property type="match status" value="1"/>
</dbReference>
<keyword evidence="1" id="KW-0812">Transmembrane</keyword>
<dbReference type="PANTHER" id="PTHR35867:SF1">
    <property type="entry name" value="PROTEIN RSEC"/>
    <property type="match status" value="1"/>
</dbReference>
<keyword evidence="1" id="KW-0472">Membrane</keyword>
<accession>A0A6L5JXE5</accession>